<dbReference type="AlphaFoldDB" id="A0AAE3W3T0"/>
<feature type="transmembrane region" description="Helical" evidence="2">
    <location>
        <begin position="85"/>
        <end position="115"/>
    </location>
</feature>
<name>A0AAE3W3T0_9ACTN</name>
<keyword evidence="5" id="KW-1185">Reference proteome</keyword>
<protein>
    <recommendedName>
        <fullName evidence="3">DUF4190 domain-containing protein</fullName>
    </recommendedName>
</protein>
<evidence type="ECO:0000256" key="2">
    <source>
        <dbReference type="SAM" id="Phobius"/>
    </source>
</evidence>
<dbReference type="EMBL" id="JAUSUZ010000001">
    <property type="protein sequence ID" value="MDQ0368332.1"/>
    <property type="molecule type" value="Genomic_DNA"/>
</dbReference>
<dbReference type="Pfam" id="PF13828">
    <property type="entry name" value="DUF4190"/>
    <property type="match status" value="1"/>
</dbReference>
<gene>
    <name evidence="4" type="ORF">J2S42_005001</name>
</gene>
<evidence type="ECO:0000256" key="1">
    <source>
        <dbReference type="SAM" id="MobiDB-lite"/>
    </source>
</evidence>
<feature type="compositionally biased region" description="Pro residues" evidence="1">
    <location>
        <begin position="17"/>
        <end position="39"/>
    </location>
</feature>
<keyword evidence="2" id="KW-1133">Transmembrane helix</keyword>
<organism evidence="4 5">
    <name type="scientific">Catenuloplanes indicus</name>
    <dbReference type="NCBI Taxonomy" id="137267"/>
    <lineage>
        <taxon>Bacteria</taxon>
        <taxon>Bacillati</taxon>
        <taxon>Actinomycetota</taxon>
        <taxon>Actinomycetes</taxon>
        <taxon>Micromonosporales</taxon>
        <taxon>Micromonosporaceae</taxon>
        <taxon>Catenuloplanes</taxon>
    </lineage>
</organism>
<feature type="transmembrane region" description="Helical" evidence="2">
    <location>
        <begin position="135"/>
        <end position="163"/>
    </location>
</feature>
<dbReference type="InterPro" id="IPR025241">
    <property type="entry name" value="DUF4190"/>
</dbReference>
<evidence type="ECO:0000313" key="5">
    <source>
        <dbReference type="Proteomes" id="UP001240236"/>
    </source>
</evidence>
<keyword evidence="2" id="KW-0812">Transmembrane</keyword>
<dbReference type="Proteomes" id="UP001240236">
    <property type="component" value="Unassembled WGS sequence"/>
</dbReference>
<feature type="domain" description="DUF4190" evidence="3">
    <location>
        <begin position="84"/>
        <end position="150"/>
    </location>
</feature>
<accession>A0AAE3W3T0</accession>
<feature type="region of interest" description="Disordered" evidence="1">
    <location>
        <begin position="1"/>
        <end position="39"/>
    </location>
</feature>
<evidence type="ECO:0000259" key="3">
    <source>
        <dbReference type="Pfam" id="PF13828"/>
    </source>
</evidence>
<reference evidence="4 5" key="1">
    <citation type="submission" date="2023-07" db="EMBL/GenBank/DDBJ databases">
        <title>Sequencing the genomes of 1000 actinobacteria strains.</title>
        <authorList>
            <person name="Klenk H.-P."/>
        </authorList>
    </citation>
    <scope>NUCLEOTIDE SEQUENCE [LARGE SCALE GENOMIC DNA]</scope>
    <source>
        <strain evidence="4 5">DSM 44709</strain>
    </source>
</reference>
<keyword evidence="2" id="KW-0472">Membrane</keyword>
<sequence length="181" mass="18361">MTYPPQQPEGWSDPAYPAYPPASQPPVSGPAMPGYPPVPDPAGAYPQPAAYPAGKDAGYPYATGYPVPGYEYGGWGTPRKTNGMAIASLVVSVIGAFSLACYGAGAIPAAIGAILGHVARRQIRTNGDDGDGMALAGIITGWIVTGIGLLIIAFVVVVVVFAWSTADTTDPGGTGTGGPYY</sequence>
<proteinExistence type="predicted"/>
<dbReference type="RefSeq" id="WP_307242838.1">
    <property type="nucleotide sequence ID" value="NZ_JAUSUZ010000001.1"/>
</dbReference>
<evidence type="ECO:0000313" key="4">
    <source>
        <dbReference type="EMBL" id="MDQ0368332.1"/>
    </source>
</evidence>
<comment type="caution">
    <text evidence="4">The sequence shown here is derived from an EMBL/GenBank/DDBJ whole genome shotgun (WGS) entry which is preliminary data.</text>
</comment>